<feature type="non-terminal residue" evidence="1">
    <location>
        <position position="1"/>
    </location>
</feature>
<reference evidence="1 2" key="1">
    <citation type="journal article" date="2022" name="Nat. Ecol. Evol.">
        <title>A masculinizing supergene underlies an exaggerated male reproductive morph in a spider.</title>
        <authorList>
            <person name="Hendrickx F."/>
            <person name="De Corte Z."/>
            <person name="Sonet G."/>
            <person name="Van Belleghem S.M."/>
            <person name="Kostlbacher S."/>
            <person name="Vangestel C."/>
        </authorList>
    </citation>
    <scope>NUCLEOTIDE SEQUENCE [LARGE SCALE GENOMIC DNA]</scope>
    <source>
        <strain evidence="1">W744_W776</strain>
    </source>
</reference>
<gene>
    <name evidence="1" type="ORF">JTE90_026882</name>
</gene>
<dbReference type="EMBL" id="JAFNEN010001634">
    <property type="protein sequence ID" value="KAG8173575.1"/>
    <property type="molecule type" value="Genomic_DNA"/>
</dbReference>
<evidence type="ECO:0000313" key="2">
    <source>
        <dbReference type="Proteomes" id="UP000827092"/>
    </source>
</evidence>
<protein>
    <submittedName>
        <fullName evidence="1">Uncharacterized protein</fullName>
    </submittedName>
</protein>
<dbReference type="AlphaFoldDB" id="A0AAV6TP00"/>
<keyword evidence="2" id="KW-1185">Reference proteome</keyword>
<accession>A0AAV6TP00</accession>
<proteinExistence type="predicted"/>
<dbReference type="Proteomes" id="UP000827092">
    <property type="component" value="Unassembled WGS sequence"/>
</dbReference>
<sequence>DGITLKIAPAQLNPRKGIWLKAVPLSQF</sequence>
<name>A0AAV6TP00_9ARAC</name>
<comment type="caution">
    <text evidence="1">The sequence shown here is derived from an EMBL/GenBank/DDBJ whole genome shotgun (WGS) entry which is preliminary data.</text>
</comment>
<evidence type="ECO:0000313" key="1">
    <source>
        <dbReference type="EMBL" id="KAG8173575.1"/>
    </source>
</evidence>
<organism evidence="1 2">
    <name type="scientific">Oedothorax gibbosus</name>
    <dbReference type="NCBI Taxonomy" id="931172"/>
    <lineage>
        <taxon>Eukaryota</taxon>
        <taxon>Metazoa</taxon>
        <taxon>Ecdysozoa</taxon>
        <taxon>Arthropoda</taxon>
        <taxon>Chelicerata</taxon>
        <taxon>Arachnida</taxon>
        <taxon>Araneae</taxon>
        <taxon>Araneomorphae</taxon>
        <taxon>Entelegynae</taxon>
        <taxon>Araneoidea</taxon>
        <taxon>Linyphiidae</taxon>
        <taxon>Erigoninae</taxon>
        <taxon>Oedothorax</taxon>
    </lineage>
</organism>